<evidence type="ECO:0000313" key="3">
    <source>
        <dbReference type="EMBL" id="KAF1686479.1"/>
    </source>
</evidence>
<feature type="transmembrane region" description="Helical" evidence="2">
    <location>
        <begin position="33"/>
        <end position="54"/>
    </location>
</feature>
<evidence type="ECO:0000313" key="4">
    <source>
        <dbReference type="Proteomes" id="UP000462066"/>
    </source>
</evidence>
<protein>
    <submittedName>
        <fullName evidence="3">Uncharacterized protein</fullName>
    </submittedName>
</protein>
<keyword evidence="2" id="KW-0812">Transmembrane</keyword>
<keyword evidence="2" id="KW-0472">Membrane</keyword>
<dbReference type="EMBL" id="MWIP01000006">
    <property type="protein sequence ID" value="KAF1686479.1"/>
    <property type="molecule type" value="Genomic_DNA"/>
</dbReference>
<feature type="transmembrane region" description="Helical" evidence="2">
    <location>
        <begin position="60"/>
        <end position="79"/>
    </location>
</feature>
<reference evidence="3 4" key="1">
    <citation type="submission" date="2017-10" db="EMBL/GenBank/DDBJ databases">
        <title>Whole genome sequencing of Pseudoxanthomonas broegbernensis DSM 12573(T).</title>
        <authorList>
            <person name="Kumar S."/>
            <person name="Bansal K."/>
            <person name="Kaur A."/>
            <person name="Patil P."/>
            <person name="Sharma S."/>
            <person name="Patil P.B."/>
        </authorList>
    </citation>
    <scope>NUCLEOTIDE SEQUENCE [LARGE SCALE GENOMIC DNA]</scope>
    <source>
        <strain evidence="3 4">DSM 12573</strain>
    </source>
</reference>
<comment type="caution">
    <text evidence="3">The sequence shown here is derived from an EMBL/GenBank/DDBJ whole genome shotgun (WGS) entry which is preliminary data.</text>
</comment>
<feature type="region of interest" description="Disordered" evidence="1">
    <location>
        <begin position="1"/>
        <end position="22"/>
    </location>
</feature>
<gene>
    <name evidence="3" type="ORF">B1992_07980</name>
</gene>
<keyword evidence="2" id="KW-1133">Transmembrane helix</keyword>
<evidence type="ECO:0000256" key="2">
    <source>
        <dbReference type="SAM" id="Phobius"/>
    </source>
</evidence>
<dbReference type="Proteomes" id="UP000462066">
    <property type="component" value="Unassembled WGS sequence"/>
</dbReference>
<evidence type="ECO:0000256" key="1">
    <source>
        <dbReference type="SAM" id="MobiDB-lite"/>
    </source>
</evidence>
<dbReference type="AlphaFoldDB" id="A0A7V8GMG3"/>
<keyword evidence="4" id="KW-1185">Reference proteome</keyword>
<name>A0A7V8GMG3_9GAMM</name>
<accession>A0A7V8GMG3</accession>
<organism evidence="3 4">
    <name type="scientific">Pseudoxanthomonas broegbernensis</name>
    <dbReference type="NCBI Taxonomy" id="83619"/>
    <lineage>
        <taxon>Bacteria</taxon>
        <taxon>Pseudomonadati</taxon>
        <taxon>Pseudomonadota</taxon>
        <taxon>Gammaproteobacteria</taxon>
        <taxon>Lysobacterales</taxon>
        <taxon>Lysobacteraceae</taxon>
        <taxon>Pseudoxanthomonas</taxon>
    </lineage>
</organism>
<proteinExistence type="predicted"/>
<sequence length="93" mass="10110">MREPGPQDRPAQGPDAGTAPRQSYYIRNPWRPWASGAFAGASSMLTFTTVFYALGRLPLVLVGISVLLAVAVFVFGLYAHRRAARFDAQIGGR</sequence>